<dbReference type="InterPro" id="IPR031341">
    <property type="entry name" value="Methyltr_RsmF_N"/>
</dbReference>
<dbReference type="Pfam" id="PF13636">
    <property type="entry name" value="Methyltranf_PUA"/>
    <property type="match status" value="1"/>
</dbReference>
<feature type="active site" description="Nucleophile" evidence="6">
    <location>
        <position position="230"/>
    </location>
</feature>
<dbReference type="Gene3D" id="2.30.130.60">
    <property type="match status" value="1"/>
</dbReference>
<evidence type="ECO:0000313" key="8">
    <source>
        <dbReference type="EMBL" id="PZP52347.1"/>
    </source>
</evidence>
<protein>
    <submittedName>
        <fullName evidence="8">RNA methyltransferase</fullName>
    </submittedName>
</protein>
<accession>A0A2W5FF93</accession>
<dbReference type="Gene3D" id="3.40.50.150">
    <property type="entry name" value="Vaccinia Virus protein VP39"/>
    <property type="match status" value="1"/>
</dbReference>
<dbReference type="Proteomes" id="UP000249645">
    <property type="component" value="Unassembled WGS sequence"/>
</dbReference>
<dbReference type="InterPro" id="IPR023267">
    <property type="entry name" value="RCMT"/>
</dbReference>
<keyword evidence="3 6" id="KW-0808">Transferase</keyword>
<dbReference type="CDD" id="cd02440">
    <property type="entry name" value="AdoMet_MTases"/>
    <property type="match status" value="1"/>
</dbReference>
<evidence type="ECO:0000256" key="3">
    <source>
        <dbReference type="ARBA" id="ARBA00022679"/>
    </source>
</evidence>
<dbReference type="PANTHER" id="PTHR22807:SF30">
    <property type="entry name" value="28S RRNA (CYTOSINE(4447)-C(5))-METHYLTRANSFERASE-RELATED"/>
    <property type="match status" value="1"/>
</dbReference>
<dbReference type="PRINTS" id="PR02008">
    <property type="entry name" value="RCMTFAMILY"/>
</dbReference>
<dbReference type="Gene3D" id="3.30.70.1170">
    <property type="entry name" value="Sun protein, domain 3"/>
    <property type="match status" value="1"/>
</dbReference>
<dbReference type="InterPro" id="IPR049560">
    <property type="entry name" value="MeTrfase_RsmB-F_NOP2_cat"/>
</dbReference>
<comment type="similarity">
    <text evidence="6">Belongs to the class I-like SAM-binding methyltransferase superfamily. RsmB/NOP family.</text>
</comment>
<evidence type="ECO:0000256" key="6">
    <source>
        <dbReference type="PROSITE-ProRule" id="PRU01023"/>
    </source>
</evidence>
<dbReference type="Pfam" id="PF01189">
    <property type="entry name" value="Methyltr_RsmB-F"/>
    <property type="match status" value="1"/>
</dbReference>
<dbReference type="PANTHER" id="PTHR22807">
    <property type="entry name" value="NOP2 YEAST -RELATED NOL1/NOP2/FMU SUN DOMAIN-CONTAINING"/>
    <property type="match status" value="1"/>
</dbReference>
<keyword evidence="4 6" id="KW-0949">S-adenosyl-L-methionine</keyword>
<feature type="binding site" evidence="6">
    <location>
        <begin position="110"/>
        <end position="116"/>
    </location>
    <ligand>
        <name>S-adenosyl-L-methionine</name>
        <dbReference type="ChEBI" id="CHEBI:59789"/>
    </ligand>
</feature>
<dbReference type="InterPro" id="IPR027391">
    <property type="entry name" value="Nol1_Nop2_Fmu_2"/>
</dbReference>
<feature type="binding site" evidence="6">
    <location>
        <position position="133"/>
    </location>
    <ligand>
        <name>S-adenosyl-L-methionine</name>
        <dbReference type="ChEBI" id="CHEBI:59789"/>
    </ligand>
</feature>
<evidence type="ECO:0000256" key="2">
    <source>
        <dbReference type="ARBA" id="ARBA00022603"/>
    </source>
</evidence>
<feature type="binding site" evidence="6">
    <location>
        <position position="160"/>
    </location>
    <ligand>
        <name>S-adenosyl-L-methionine</name>
        <dbReference type="ChEBI" id="CHEBI:59789"/>
    </ligand>
</feature>
<name>A0A2W5FF93_9SPHI</name>
<dbReference type="GO" id="GO:0001510">
    <property type="term" value="P:RNA methylation"/>
    <property type="evidence" value="ECO:0007669"/>
    <property type="project" value="InterPro"/>
</dbReference>
<evidence type="ECO:0000259" key="7">
    <source>
        <dbReference type="PROSITE" id="PS51686"/>
    </source>
</evidence>
<organism evidence="8 9">
    <name type="scientific">Pseudopedobacter saltans</name>
    <dbReference type="NCBI Taxonomy" id="151895"/>
    <lineage>
        <taxon>Bacteria</taxon>
        <taxon>Pseudomonadati</taxon>
        <taxon>Bacteroidota</taxon>
        <taxon>Sphingobacteriia</taxon>
        <taxon>Sphingobacteriales</taxon>
        <taxon>Sphingobacteriaceae</taxon>
        <taxon>Pseudopedobacter</taxon>
    </lineage>
</organism>
<dbReference type="EMBL" id="QFOI01000006">
    <property type="protein sequence ID" value="PZP52347.1"/>
    <property type="molecule type" value="Genomic_DNA"/>
</dbReference>
<dbReference type="Pfam" id="PF17125">
    <property type="entry name" value="Methyltr_RsmF_N"/>
    <property type="match status" value="1"/>
</dbReference>
<reference evidence="8 9" key="1">
    <citation type="submission" date="2017-11" db="EMBL/GenBank/DDBJ databases">
        <title>Infants hospitalized years apart are colonized by the same room-sourced microbial strains.</title>
        <authorList>
            <person name="Brooks B."/>
            <person name="Olm M.R."/>
            <person name="Firek B.A."/>
            <person name="Baker R."/>
            <person name="Thomas B.C."/>
            <person name="Morowitz M.J."/>
            <person name="Banfield J.F."/>
        </authorList>
    </citation>
    <scope>NUCLEOTIDE SEQUENCE [LARGE SCALE GENOMIC DNA]</scope>
    <source>
        <strain evidence="8">S2_009_000_R2_76</strain>
    </source>
</reference>
<evidence type="ECO:0000256" key="4">
    <source>
        <dbReference type="ARBA" id="ARBA00022691"/>
    </source>
</evidence>
<sequence length="451" mass="51689">MTELPKELLESLEKRKDFSKDSFLKAHDENPIVSIRRNPSKCDSDTALFPEMEKMAWNPYGYYLKERPSFIFDPLLHAGCYYVQEASSMFLWEILRQNKIEKDAKVLDLCAAPGGKTTLLASYFEDGLVVGNEVIKTRASILVENASKWGTGNIVVSNNDPKQFSQLPGYFDVMLIDAPCSGSGLFRKEIEWREGWSESNVALCSQRQQRILADAYDALKQDGWLIYSTCSFSQEEDEDIVDWILDNFSVENIGLTLDASWGIEETLSEKHMGKSYRFYPGKARGEGFFVSVFKKKDQAGYPHITGNLEVPNKVEKEILDKWLDNPDEHFIYKNGDTFHALPKAFKEDITLLKNRLYLRKGGTELGTIKGKDLIPSTELALSGLCAENIHKYDVAIDDALQYLRKNDIERYEAMGNGWALISYKNKNLGWVKVLPNRINNYYPIEWRIRKQ</sequence>
<feature type="binding site" evidence="6">
    <location>
        <position position="177"/>
    </location>
    <ligand>
        <name>S-adenosyl-L-methionine</name>
        <dbReference type="ChEBI" id="CHEBI:59789"/>
    </ligand>
</feature>
<keyword evidence="1" id="KW-0963">Cytoplasm</keyword>
<evidence type="ECO:0000256" key="5">
    <source>
        <dbReference type="ARBA" id="ARBA00022884"/>
    </source>
</evidence>
<dbReference type="GO" id="GO:0008173">
    <property type="term" value="F:RNA methyltransferase activity"/>
    <property type="evidence" value="ECO:0007669"/>
    <property type="project" value="InterPro"/>
</dbReference>
<dbReference type="InterPro" id="IPR029063">
    <property type="entry name" value="SAM-dependent_MTases_sf"/>
</dbReference>
<feature type="domain" description="SAM-dependent MTase RsmB/NOP-type" evidence="7">
    <location>
        <begin position="1"/>
        <end position="296"/>
    </location>
</feature>
<dbReference type="InterPro" id="IPR001678">
    <property type="entry name" value="MeTrfase_RsmB-F_NOP2_dom"/>
</dbReference>
<keyword evidence="2 6" id="KW-0489">Methyltransferase</keyword>
<dbReference type="SUPFAM" id="SSF53335">
    <property type="entry name" value="S-adenosyl-L-methionine-dependent methyltransferases"/>
    <property type="match status" value="1"/>
</dbReference>
<dbReference type="GO" id="GO:0003723">
    <property type="term" value="F:RNA binding"/>
    <property type="evidence" value="ECO:0007669"/>
    <property type="project" value="UniProtKB-UniRule"/>
</dbReference>
<evidence type="ECO:0000256" key="1">
    <source>
        <dbReference type="ARBA" id="ARBA00022490"/>
    </source>
</evidence>
<dbReference type="AlphaFoldDB" id="A0A2W5FF93"/>
<keyword evidence="5 6" id="KW-0694">RNA-binding</keyword>
<dbReference type="PROSITE" id="PS51686">
    <property type="entry name" value="SAM_MT_RSMB_NOP"/>
    <property type="match status" value="1"/>
</dbReference>
<proteinExistence type="inferred from homology"/>
<gene>
    <name evidence="8" type="ORF">DI598_00835</name>
</gene>
<comment type="caution">
    <text evidence="8">The sequence shown here is derived from an EMBL/GenBank/DDBJ whole genome shotgun (WGS) entry which is preliminary data.</text>
</comment>
<evidence type="ECO:0000313" key="9">
    <source>
        <dbReference type="Proteomes" id="UP000249645"/>
    </source>
</evidence>